<evidence type="ECO:0000313" key="1">
    <source>
        <dbReference type="EMBL" id="WMT64803.1"/>
    </source>
</evidence>
<dbReference type="AlphaFoldDB" id="A0AAJ6LKR1"/>
<protein>
    <submittedName>
        <fullName evidence="1">Uncharacterized protein</fullName>
    </submittedName>
</protein>
<proteinExistence type="predicted"/>
<sequence length="78" mass="8937">MARYIAVIHGWFVDSKGFDVHELSATDKESAYNEAVLLKHKRESTFCSCACTVVEIADHERLPRKLTLRERMTGRTNP</sequence>
<organism evidence="1 2">
    <name type="scientific">Enterobacter kobei</name>
    <dbReference type="NCBI Taxonomy" id="208224"/>
    <lineage>
        <taxon>Bacteria</taxon>
        <taxon>Pseudomonadati</taxon>
        <taxon>Pseudomonadota</taxon>
        <taxon>Gammaproteobacteria</taxon>
        <taxon>Enterobacterales</taxon>
        <taxon>Enterobacteriaceae</taxon>
        <taxon>Enterobacter</taxon>
        <taxon>Enterobacter cloacae complex</taxon>
    </lineage>
</organism>
<name>A0AAJ6LKR1_9ENTR</name>
<reference evidence="1" key="1">
    <citation type="submission" date="2022-04" db="EMBL/GenBank/DDBJ databases">
        <title>Co-occurrence of mcr-9 and blaNDM-1 in multidrug-resistant Enterobacter kobei strain isolated from an infant with urinary infection.</title>
        <authorList>
            <person name="Zeng H."/>
        </authorList>
    </citation>
    <scope>NUCLEOTIDE SEQUENCE</scope>
    <source>
        <strain evidence="1">EC1382</strain>
    </source>
</reference>
<dbReference type="EMBL" id="CP096849">
    <property type="protein sequence ID" value="WMT64803.1"/>
    <property type="molecule type" value="Genomic_DNA"/>
</dbReference>
<dbReference type="Proteomes" id="UP001228563">
    <property type="component" value="Chromosome"/>
</dbReference>
<accession>A0AAJ6LKR1</accession>
<gene>
    <name evidence="1" type="ORF">M2B19_18065</name>
</gene>
<evidence type="ECO:0000313" key="2">
    <source>
        <dbReference type="Proteomes" id="UP001228563"/>
    </source>
</evidence>
<dbReference type="RefSeq" id="WP_230278806.1">
    <property type="nucleotide sequence ID" value="NZ_CP096849.1"/>
</dbReference>